<proteinExistence type="inferred from homology"/>
<dbReference type="EMBL" id="BAABJQ010000005">
    <property type="protein sequence ID" value="GAA5182789.1"/>
    <property type="molecule type" value="Genomic_DNA"/>
</dbReference>
<dbReference type="Gene3D" id="3.40.50.2000">
    <property type="entry name" value="Glycogen Phosphorylase B"/>
    <property type="match status" value="2"/>
</dbReference>
<comment type="caution">
    <text evidence="2">The sequence shown here is derived from an EMBL/GenBank/DDBJ whole genome shotgun (WGS) entry which is preliminary data.</text>
</comment>
<dbReference type="Proteomes" id="UP001501570">
    <property type="component" value="Unassembled WGS sequence"/>
</dbReference>
<reference evidence="3" key="1">
    <citation type="journal article" date="2019" name="Int. J. Syst. Evol. Microbiol.">
        <title>The Global Catalogue of Microorganisms (GCM) 10K type strain sequencing project: providing services to taxonomists for standard genome sequencing and annotation.</title>
        <authorList>
            <consortium name="The Broad Institute Genomics Platform"/>
            <consortium name="The Broad Institute Genome Sequencing Center for Infectious Disease"/>
            <person name="Wu L."/>
            <person name="Ma J."/>
        </authorList>
    </citation>
    <scope>NUCLEOTIDE SEQUENCE [LARGE SCALE GENOMIC DNA]</scope>
    <source>
        <strain evidence="3">JCM 18304</strain>
    </source>
</reference>
<keyword evidence="3" id="KW-1185">Reference proteome</keyword>
<gene>
    <name evidence="2" type="ORF">GCM10023322_20480</name>
</gene>
<protein>
    <submittedName>
        <fullName evidence="2">Trehalose-6-phosphate synthase</fullName>
    </submittedName>
</protein>
<comment type="similarity">
    <text evidence="1">Belongs to the glycosyltransferase 20 family.</text>
</comment>
<dbReference type="PANTHER" id="PTHR10788">
    <property type="entry name" value="TREHALOSE-6-PHOSPHATE SYNTHASE"/>
    <property type="match status" value="1"/>
</dbReference>
<dbReference type="InterPro" id="IPR001830">
    <property type="entry name" value="Glyco_trans_20"/>
</dbReference>
<dbReference type="Pfam" id="PF00982">
    <property type="entry name" value="Glyco_transf_20"/>
    <property type="match status" value="1"/>
</dbReference>
<name>A0ABP9RQ39_9ACTN</name>
<evidence type="ECO:0000256" key="1">
    <source>
        <dbReference type="ARBA" id="ARBA00008799"/>
    </source>
</evidence>
<accession>A0ABP9RQ39</accession>
<dbReference type="SUPFAM" id="SSF53756">
    <property type="entry name" value="UDP-Glycosyltransferase/glycogen phosphorylase"/>
    <property type="match status" value="1"/>
</dbReference>
<dbReference type="PANTHER" id="PTHR10788:SF106">
    <property type="entry name" value="BCDNA.GH08860"/>
    <property type="match status" value="1"/>
</dbReference>
<evidence type="ECO:0000313" key="3">
    <source>
        <dbReference type="Proteomes" id="UP001501570"/>
    </source>
</evidence>
<evidence type="ECO:0000313" key="2">
    <source>
        <dbReference type="EMBL" id="GAA5182789.1"/>
    </source>
</evidence>
<organism evidence="2 3">
    <name type="scientific">Rugosimonospora acidiphila</name>
    <dbReference type="NCBI Taxonomy" id="556531"/>
    <lineage>
        <taxon>Bacteria</taxon>
        <taxon>Bacillati</taxon>
        <taxon>Actinomycetota</taxon>
        <taxon>Actinomycetes</taxon>
        <taxon>Micromonosporales</taxon>
        <taxon>Micromonosporaceae</taxon>
        <taxon>Rugosimonospora</taxon>
    </lineage>
</organism>
<sequence>MVVANRLPVDEVTTAGGRSWRRSPGGLVTALHPVLAAQHGTWVGWPGNAAGPDDPTPQPFELDGMRLRPVNLSTDEVERYYEGFSNSSLWPLYHDAIETPAYRRSWWESYRRVNQRFAEATADQAAEGGTVWVQDYQLQLVPAMLRALRPDLKIGFFLHIPFPPVELFMQLPRRAEILRGLLGADLVGFQRPLAAQNFLRLTRHLLGMRPRGAGVEVDGRIVHAAAFPISIDVAEIEGLAASPLVRARAEQIRAELGEPKTVILGVDRLDYTKGIEQRFKAYRELLAEDRLSVPETVMVQVATPSRERVEHYQVLRVKVEREVGRINGDYGRVGVPAVHYLHQSYSRSELVALYCAADVMMVTPLRDGMNLVAKEYVAARVDLGGALVLSEFAGAAGELRQAFLCNPHDLQSVKDSLLRAVHVDQSEAARRMRAMRRHLRAHDVRHWANSFLSALGVPTTVLPNPPEGTV</sequence>
<dbReference type="CDD" id="cd03788">
    <property type="entry name" value="GT20_TPS"/>
    <property type="match status" value="1"/>
</dbReference>